<evidence type="ECO:0000313" key="5">
    <source>
        <dbReference type="Proteomes" id="UP001371299"/>
    </source>
</evidence>
<sequence length="70" mass="7032">MQVRLLRNFDTPIRNAAFPGATGIAVAFGGTTIAVAADGFSAEANPTTTSASEDPSQQGSSSGARTSLTD</sequence>
<protein>
    <submittedName>
        <fullName evidence="2">Uncharacterized protein</fullName>
    </submittedName>
</protein>
<dbReference type="AlphaFoldDB" id="A0A9X3LWD6"/>
<dbReference type="EMBL" id="JBBMGJ010000001">
    <property type="protein sequence ID" value="MEK0144539.1"/>
    <property type="molecule type" value="Genomic_DNA"/>
</dbReference>
<reference evidence="3 5" key="2">
    <citation type="submission" date="2024-01" db="EMBL/GenBank/DDBJ databases">
        <title>Description of two novel Corynebacterium species isolated from human nasal passages and skin.</title>
        <authorList>
            <person name="Popowitch E."/>
            <person name="Tran T.H."/>
            <person name="Escapa I.F."/>
            <person name="Bhatt E."/>
            <person name="Sozat A.K."/>
            <person name="Roberts A.Q."/>
            <person name="Segre J.A."/>
            <person name="Kong H."/>
            <person name="Conlan S."/>
            <person name="Lemon K.P."/>
            <person name="Kelly M.S."/>
        </authorList>
    </citation>
    <scope>NUCLEOTIDE SEQUENCE [LARGE SCALE GENOMIC DNA]</scope>
    <source>
        <strain evidence="3 5">KPL2619</strain>
    </source>
</reference>
<dbReference type="EMBL" id="JAKMUZ010000002">
    <property type="protein sequence ID" value="MCZ9295202.1"/>
    <property type="molecule type" value="Genomic_DNA"/>
</dbReference>
<evidence type="ECO:0000313" key="4">
    <source>
        <dbReference type="Proteomes" id="UP001146439"/>
    </source>
</evidence>
<feature type="compositionally biased region" description="Polar residues" evidence="1">
    <location>
        <begin position="44"/>
        <end position="70"/>
    </location>
</feature>
<gene>
    <name evidence="2" type="ORF">L8V22_01285</name>
    <name evidence="3" type="ORF">WMQ01_00390</name>
</gene>
<dbReference type="Proteomes" id="UP001146439">
    <property type="component" value="Unassembled WGS sequence"/>
</dbReference>
<comment type="caution">
    <text evidence="2">The sequence shown here is derived from an EMBL/GenBank/DDBJ whole genome shotgun (WGS) entry which is preliminary data.</text>
</comment>
<dbReference type="Proteomes" id="UP001371299">
    <property type="component" value="Unassembled WGS sequence"/>
</dbReference>
<proteinExistence type="predicted"/>
<keyword evidence="5" id="KW-1185">Reference proteome</keyword>
<name>A0A9X3LWD6_9CORY</name>
<organism evidence="2 4">
    <name type="scientific">Corynebacterium yonathiae</name>
    <dbReference type="NCBI Taxonomy" id="2913504"/>
    <lineage>
        <taxon>Bacteria</taxon>
        <taxon>Bacillati</taxon>
        <taxon>Actinomycetota</taxon>
        <taxon>Actinomycetes</taxon>
        <taxon>Mycobacteriales</taxon>
        <taxon>Corynebacteriaceae</taxon>
        <taxon>Corynebacterium</taxon>
    </lineage>
</organism>
<accession>A0A9X3LWD6</accession>
<reference evidence="2" key="1">
    <citation type="submission" date="2022-02" db="EMBL/GenBank/DDBJ databases">
        <title>Corynebacterium sp. from urogenital microbiome.</title>
        <authorList>
            <person name="Cappelli E.A."/>
            <person name="Ribeiro T.G."/>
            <person name="Peixe L."/>
        </authorList>
    </citation>
    <scope>NUCLEOTIDE SEQUENCE</scope>
    <source>
        <strain evidence="2">C21Ua_68</strain>
    </source>
</reference>
<evidence type="ECO:0000313" key="2">
    <source>
        <dbReference type="EMBL" id="MCZ9295202.1"/>
    </source>
</evidence>
<dbReference type="RefSeq" id="WP_238799685.1">
    <property type="nucleotide sequence ID" value="NZ_JAKMUZ010000002.1"/>
</dbReference>
<feature type="region of interest" description="Disordered" evidence="1">
    <location>
        <begin position="43"/>
        <end position="70"/>
    </location>
</feature>
<evidence type="ECO:0000313" key="3">
    <source>
        <dbReference type="EMBL" id="MEK0144539.1"/>
    </source>
</evidence>
<evidence type="ECO:0000256" key="1">
    <source>
        <dbReference type="SAM" id="MobiDB-lite"/>
    </source>
</evidence>